<feature type="signal peptide" evidence="11">
    <location>
        <begin position="1"/>
        <end position="20"/>
    </location>
</feature>
<evidence type="ECO:0000313" key="14">
    <source>
        <dbReference type="Proteomes" id="UP001161160"/>
    </source>
</evidence>
<keyword evidence="14" id="KW-1185">Reference proteome</keyword>
<evidence type="ECO:0000256" key="1">
    <source>
        <dbReference type="ARBA" id="ARBA00004571"/>
    </source>
</evidence>
<evidence type="ECO:0000259" key="12">
    <source>
        <dbReference type="Pfam" id="PF13609"/>
    </source>
</evidence>
<keyword evidence="3" id="KW-0813">Transport</keyword>
<comment type="caution">
    <text evidence="13">The sequence shown here is derived from an EMBL/GenBank/DDBJ whole genome shotgun (WGS) entry which is preliminary data.</text>
</comment>
<dbReference type="RefSeq" id="WP_280756802.1">
    <property type="nucleotide sequence ID" value="NZ_JARXXW010000005.1"/>
</dbReference>
<evidence type="ECO:0000256" key="3">
    <source>
        <dbReference type="ARBA" id="ARBA00022448"/>
    </source>
</evidence>
<dbReference type="PANTHER" id="PTHR34501">
    <property type="entry name" value="PROTEIN YDDL-RELATED"/>
    <property type="match status" value="1"/>
</dbReference>
<comment type="subunit">
    <text evidence="2">Homotrimer.</text>
</comment>
<dbReference type="PANTHER" id="PTHR34501:SF9">
    <property type="entry name" value="MAJOR OUTER MEMBRANE PROTEIN P.IA"/>
    <property type="match status" value="1"/>
</dbReference>
<dbReference type="CDD" id="cd00342">
    <property type="entry name" value="gram_neg_porins"/>
    <property type="match status" value="1"/>
</dbReference>
<dbReference type="EMBL" id="JARXYA010000006">
    <property type="protein sequence ID" value="MDH6504214.1"/>
    <property type="molecule type" value="Genomic_DNA"/>
</dbReference>
<evidence type="ECO:0000313" key="13">
    <source>
        <dbReference type="EMBL" id="MDH6504214.1"/>
    </source>
</evidence>
<dbReference type="GO" id="GO:0009279">
    <property type="term" value="C:cell outer membrane"/>
    <property type="evidence" value="ECO:0007669"/>
    <property type="project" value="UniProtKB-SubCell"/>
</dbReference>
<evidence type="ECO:0000256" key="9">
    <source>
        <dbReference type="ARBA" id="ARBA00023136"/>
    </source>
</evidence>
<feature type="domain" description="Porin" evidence="12">
    <location>
        <begin position="7"/>
        <end position="255"/>
    </location>
</feature>
<comment type="subcellular location">
    <subcellularLocation>
        <location evidence="1">Cell outer membrane</location>
        <topology evidence="1">Multi-pass membrane protein</topology>
    </subcellularLocation>
</comment>
<evidence type="ECO:0000256" key="7">
    <source>
        <dbReference type="ARBA" id="ARBA00023065"/>
    </source>
</evidence>
<protein>
    <submittedName>
        <fullName evidence="13">Porin</fullName>
    </submittedName>
</protein>
<keyword evidence="10" id="KW-0998">Cell outer membrane</keyword>
<dbReference type="GO" id="GO:0006811">
    <property type="term" value="P:monoatomic ion transport"/>
    <property type="evidence" value="ECO:0007669"/>
    <property type="project" value="UniProtKB-KW"/>
</dbReference>
<organism evidence="13 14">
    <name type="scientific">Polynucleobacter sphagniphilus</name>
    <dbReference type="NCBI Taxonomy" id="1743169"/>
    <lineage>
        <taxon>Bacteria</taxon>
        <taxon>Pseudomonadati</taxon>
        <taxon>Pseudomonadota</taxon>
        <taxon>Betaproteobacteria</taxon>
        <taxon>Burkholderiales</taxon>
        <taxon>Burkholderiaceae</taxon>
        <taxon>Polynucleobacter</taxon>
    </lineage>
</organism>
<dbReference type="Gene3D" id="2.40.160.10">
    <property type="entry name" value="Porin"/>
    <property type="match status" value="1"/>
</dbReference>
<accession>A0AA43MAA9</accession>
<reference evidence="13" key="1">
    <citation type="submission" date="2023-04" db="EMBL/GenBank/DDBJ databases">
        <title>Genome Encyclopedia of Bacteria and Archaea VI: Functional Genomics of Type Strains.</title>
        <authorList>
            <person name="Whitman W."/>
        </authorList>
    </citation>
    <scope>NUCLEOTIDE SEQUENCE</scope>
    <source>
        <strain evidence="13">Enz.4-51</strain>
    </source>
</reference>
<name>A0AA43MAA9_9BURK</name>
<evidence type="ECO:0000256" key="10">
    <source>
        <dbReference type="ARBA" id="ARBA00023237"/>
    </source>
</evidence>
<dbReference type="InterPro" id="IPR050298">
    <property type="entry name" value="Gram-neg_bact_OMP"/>
</dbReference>
<evidence type="ECO:0000256" key="2">
    <source>
        <dbReference type="ARBA" id="ARBA00011233"/>
    </source>
</evidence>
<gene>
    <name evidence="13" type="ORF">M2127_001519</name>
</gene>
<dbReference type="Proteomes" id="UP001161160">
    <property type="component" value="Unassembled WGS sequence"/>
</dbReference>
<feature type="domain" description="Porin" evidence="12">
    <location>
        <begin position="261"/>
        <end position="421"/>
    </location>
</feature>
<keyword evidence="7" id="KW-0406">Ion transport</keyword>
<keyword evidence="9" id="KW-0472">Membrane</keyword>
<evidence type="ECO:0000256" key="5">
    <source>
        <dbReference type="ARBA" id="ARBA00022692"/>
    </source>
</evidence>
<dbReference type="SUPFAM" id="SSF56935">
    <property type="entry name" value="Porins"/>
    <property type="match status" value="1"/>
</dbReference>
<dbReference type="InterPro" id="IPR033900">
    <property type="entry name" value="Gram_neg_porin_domain"/>
</dbReference>
<dbReference type="GO" id="GO:0046930">
    <property type="term" value="C:pore complex"/>
    <property type="evidence" value="ECO:0007669"/>
    <property type="project" value="UniProtKB-KW"/>
</dbReference>
<proteinExistence type="predicted"/>
<feature type="chain" id="PRO_5041246564" evidence="11">
    <location>
        <begin position="21"/>
        <end position="454"/>
    </location>
</feature>
<keyword evidence="6 11" id="KW-0732">Signal</keyword>
<dbReference type="Pfam" id="PF13609">
    <property type="entry name" value="Porin_4"/>
    <property type="match status" value="2"/>
</dbReference>
<dbReference type="GO" id="GO:0015288">
    <property type="term" value="F:porin activity"/>
    <property type="evidence" value="ECO:0007669"/>
    <property type="project" value="UniProtKB-KW"/>
</dbReference>
<dbReference type="AlphaFoldDB" id="A0AA43MAA9"/>
<evidence type="ECO:0000256" key="11">
    <source>
        <dbReference type="SAM" id="SignalP"/>
    </source>
</evidence>
<sequence>MKKSLLAIAAMTAFAGAAQAQSSVTVYGLLDVGIMGATNSPNLGGPWVESGSPYVSGNQKTVNTSGQAFGMMSGGESMSRLGFKGSEDLGGGTKAIFDLEMGFNGNGSIGNGNAGISSGNKANEQAGDTALQGQLFGRAAYAGLSNDKLGTLTAGRQQNLMLDNIGGYDPVNAQLFSPINFSGTYGGGGYTDNSRVTGLKYIWKGLDGFNANAIYAPGGVSGQASAGTSTGAQVGYEAQKWGVQAIASHTTDAQSLSGITAGNTIGALSNTNTISLGNGTNLIAASNAVQVTLSNTTAYMFTAKYQPLDALTLKAGYERENIGTPSNSQLYGNLPTTASGYSVASVSANAYNFSQNVAWAGANYQFTPAIKGSLGYYYVSTLSYAGKIGGGTSQYFSALADYSLSKRTNLYAGVMANNNSASNGYLAPASNTNTAATNLTTTSVTYGIGMRHTF</sequence>
<keyword evidence="8" id="KW-0626">Porin</keyword>
<dbReference type="InterPro" id="IPR023614">
    <property type="entry name" value="Porin_dom_sf"/>
</dbReference>
<evidence type="ECO:0000256" key="4">
    <source>
        <dbReference type="ARBA" id="ARBA00022452"/>
    </source>
</evidence>
<keyword evidence="4" id="KW-1134">Transmembrane beta strand</keyword>
<keyword evidence="5" id="KW-0812">Transmembrane</keyword>
<evidence type="ECO:0000256" key="8">
    <source>
        <dbReference type="ARBA" id="ARBA00023114"/>
    </source>
</evidence>
<evidence type="ECO:0000256" key="6">
    <source>
        <dbReference type="ARBA" id="ARBA00022729"/>
    </source>
</evidence>